<dbReference type="HAMAP" id="MF_00524">
    <property type="entry name" value="Glucokinase"/>
    <property type="match status" value="1"/>
</dbReference>
<evidence type="ECO:0000256" key="3">
    <source>
        <dbReference type="HAMAP-Rule" id="MF_00524"/>
    </source>
</evidence>
<keyword evidence="3" id="KW-0547">Nucleotide-binding</keyword>
<dbReference type="GO" id="GO:0004340">
    <property type="term" value="F:glucokinase activity"/>
    <property type="evidence" value="ECO:0007669"/>
    <property type="project" value="UniProtKB-UniRule"/>
</dbReference>
<evidence type="ECO:0000313" key="7">
    <source>
        <dbReference type="Proteomes" id="UP000183788"/>
    </source>
</evidence>
<dbReference type="OrthoDB" id="9800595at2"/>
<evidence type="ECO:0000256" key="2">
    <source>
        <dbReference type="ARBA" id="ARBA00022777"/>
    </source>
</evidence>
<dbReference type="InterPro" id="IPR043129">
    <property type="entry name" value="ATPase_NBD"/>
</dbReference>
<dbReference type="RefSeq" id="WP_072363811.1">
    <property type="nucleotide sequence ID" value="NZ_CP139972.1"/>
</dbReference>
<dbReference type="Pfam" id="PF02685">
    <property type="entry name" value="Glucokinase"/>
    <property type="match status" value="1"/>
</dbReference>
<reference evidence="6 8" key="2">
    <citation type="submission" date="2023-11" db="EMBL/GenBank/DDBJ databases">
        <title>MicrobeMod: A computational toolkit for identifying prokaryotic methylation and restriction-modification with nanopore sequencing.</title>
        <authorList>
            <person name="Crits-Christoph A."/>
            <person name="Kang S.C."/>
            <person name="Lee H."/>
            <person name="Ostrov N."/>
        </authorList>
    </citation>
    <scope>NUCLEOTIDE SEQUENCE [LARGE SCALE GENOMIC DNA]</scope>
    <source>
        <strain evidence="6 8">ATCC 23090</strain>
    </source>
</reference>
<dbReference type="AlphaFoldDB" id="A0A1K1S6J8"/>
<keyword evidence="3" id="KW-0963">Cytoplasm</keyword>
<dbReference type="InterPro" id="IPR003836">
    <property type="entry name" value="Glucokinase"/>
</dbReference>
<evidence type="ECO:0000313" key="8">
    <source>
        <dbReference type="Proteomes" id="UP001326715"/>
    </source>
</evidence>
<evidence type="ECO:0000313" key="6">
    <source>
        <dbReference type="EMBL" id="WQG92210.1"/>
    </source>
</evidence>
<evidence type="ECO:0000313" key="5">
    <source>
        <dbReference type="EMBL" id="SFW79842.1"/>
    </source>
</evidence>
<keyword evidence="2 3" id="KW-0418">Kinase</keyword>
<comment type="subcellular location">
    <subcellularLocation>
        <location evidence="3">Cytoplasm</location>
    </subcellularLocation>
</comment>
<feature type="binding site" evidence="3">
    <location>
        <begin position="24"/>
        <end position="29"/>
    </location>
    <ligand>
        <name>ATP</name>
        <dbReference type="ChEBI" id="CHEBI:30616"/>
    </ligand>
</feature>
<dbReference type="Gene3D" id="3.40.367.20">
    <property type="match status" value="1"/>
</dbReference>
<evidence type="ECO:0000256" key="4">
    <source>
        <dbReference type="RuleBase" id="RU004046"/>
    </source>
</evidence>
<accession>A0A1K1S6J8</accession>
<proteinExistence type="inferred from homology"/>
<dbReference type="SUPFAM" id="SSF53067">
    <property type="entry name" value="Actin-like ATPase domain"/>
    <property type="match status" value="1"/>
</dbReference>
<dbReference type="GO" id="GO:0005524">
    <property type="term" value="F:ATP binding"/>
    <property type="evidence" value="ECO:0007669"/>
    <property type="project" value="UniProtKB-UniRule"/>
</dbReference>
<protein>
    <recommendedName>
        <fullName evidence="3">Glucokinase</fullName>
        <ecNumber evidence="3">2.7.1.2</ecNumber>
    </recommendedName>
    <alternativeName>
        <fullName evidence="3">Glucose kinase</fullName>
    </alternativeName>
</protein>
<keyword evidence="3" id="KW-0324">Glycolysis</keyword>
<dbReference type="GO" id="GO:0006096">
    <property type="term" value="P:glycolytic process"/>
    <property type="evidence" value="ECO:0007669"/>
    <property type="project" value="UniProtKB-UniRule"/>
</dbReference>
<dbReference type="GO" id="GO:0005536">
    <property type="term" value="F:D-glucose binding"/>
    <property type="evidence" value="ECO:0007669"/>
    <property type="project" value="InterPro"/>
</dbReference>
<reference evidence="5 7" key="1">
    <citation type="submission" date="2016-11" db="EMBL/GenBank/DDBJ databases">
        <authorList>
            <person name="Jaros S."/>
            <person name="Januszkiewicz K."/>
            <person name="Wedrychowicz H."/>
        </authorList>
    </citation>
    <scope>NUCLEOTIDE SEQUENCE [LARGE SCALE GENOMIC DNA]</scope>
    <source>
        <strain evidence="5 7">DSM 784</strain>
    </source>
</reference>
<dbReference type="EC" id="2.7.1.2" evidence="3"/>
<dbReference type="STRING" id="1004.SAMN05661012_04848"/>
<dbReference type="GO" id="GO:0005737">
    <property type="term" value="C:cytoplasm"/>
    <property type="evidence" value="ECO:0007669"/>
    <property type="project" value="UniProtKB-SubCell"/>
</dbReference>
<dbReference type="Proteomes" id="UP000183788">
    <property type="component" value="Unassembled WGS sequence"/>
</dbReference>
<organism evidence="5 7">
    <name type="scientific">Chitinophaga sancti</name>
    <dbReference type="NCBI Taxonomy" id="1004"/>
    <lineage>
        <taxon>Bacteria</taxon>
        <taxon>Pseudomonadati</taxon>
        <taxon>Bacteroidota</taxon>
        <taxon>Chitinophagia</taxon>
        <taxon>Chitinophagales</taxon>
        <taxon>Chitinophagaceae</taxon>
        <taxon>Chitinophaga</taxon>
    </lineage>
</organism>
<dbReference type="Gene3D" id="3.30.420.40">
    <property type="match status" value="1"/>
</dbReference>
<comment type="catalytic activity">
    <reaction evidence="3">
        <text>D-glucose + ATP = D-glucose 6-phosphate + ADP + H(+)</text>
        <dbReference type="Rhea" id="RHEA:17825"/>
        <dbReference type="ChEBI" id="CHEBI:4167"/>
        <dbReference type="ChEBI" id="CHEBI:15378"/>
        <dbReference type="ChEBI" id="CHEBI:30616"/>
        <dbReference type="ChEBI" id="CHEBI:61548"/>
        <dbReference type="ChEBI" id="CHEBI:456216"/>
        <dbReference type="EC" id="2.7.1.2"/>
    </reaction>
</comment>
<dbReference type="EMBL" id="CP140154">
    <property type="protein sequence ID" value="WQG92210.1"/>
    <property type="molecule type" value="Genomic_DNA"/>
</dbReference>
<name>A0A1K1S6J8_9BACT</name>
<dbReference type="CDD" id="cd24008">
    <property type="entry name" value="ASKHA_NBD_GLK"/>
    <property type="match status" value="1"/>
</dbReference>
<keyword evidence="3" id="KW-0067">ATP-binding</keyword>
<dbReference type="EMBL" id="FPIZ01000018">
    <property type="protein sequence ID" value="SFW79842.1"/>
    <property type="molecule type" value="Genomic_DNA"/>
</dbReference>
<keyword evidence="8" id="KW-1185">Reference proteome</keyword>
<dbReference type="PANTHER" id="PTHR47363:SF1">
    <property type="entry name" value="GLUCOKINASE"/>
    <property type="match status" value="1"/>
</dbReference>
<sequence length="340" mass="37191">MIPIGISSGNSCPSTQPPHTLLAADIGGTKSNLALYKYDGSKLALTKEEKYPTKDFKGPDAIIKKFLGNEALPDRICLGVAGPVQEGKAKITNVPWEIDAEELSAQFEKHPVFIVNDLEANAYGLATLEQIDIHPLHTGKEQQGNIALLSPGTGLGEAGLFWDGTHYFPFATEGGHCDFSPITELDDDLLVYLRRKYGHVSWERVLSGPGIVNIFNFLKEERDMDAPGWLLDRMAVHDVAAEISENADTVAICVETMRIFFRYLATGAGNLALKMKATGGIYIGGGIVPKNIKKIDYGAFMKAFREKGRMKPLLEDIPVHIILNEKTALTGAAWYAINKC</sequence>
<keyword evidence="1 3" id="KW-0808">Transferase</keyword>
<dbReference type="PANTHER" id="PTHR47363">
    <property type="entry name" value="GLUCOKINASE"/>
    <property type="match status" value="1"/>
</dbReference>
<dbReference type="NCBIfam" id="TIGR00749">
    <property type="entry name" value="glk"/>
    <property type="match status" value="1"/>
</dbReference>
<gene>
    <name evidence="3 6" type="primary">glk</name>
    <name evidence="5" type="ORF">SAMN05661012_04848</name>
    <name evidence="6" type="ORF">SR876_11900</name>
</gene>
<comment type="similarity">
    <text evidence="3 4">Belongs to the bacterial glucokinase family.</text>
</comment>
<evidence type="ECO:0000256" key="1">
    <source>
        <dbReference type="ARBA" id="ARBA00022679"/>
    </source>
</evidence>
<dbReference type="Proteomes" id="UP001326715">
    <property type="component" value="Chromosome"/>
</dbReference>